<dbReference type="PROSITE" id="PS50215">
    <property type="entry name" value="ADAM_MEPRO"/>
    <property type="match status" value="1"/>
</dbReference>
<dbReference type="SUPFAM" id="SSF57552">
    <property type="entry name" value="Blood coagulation inhibitor (disintegrin)"/>
    <property type="match status" value="1"/>
</dbReference>
<dbReference type="MEROPS" id="M12.A04"/>
<dbReference type="OrthoDB" id="5951731at2759"/>
<evidence type="ECO:0000256" key="8">
    <source>
        <dbReference type="PROSITE-ProRule" id="PRU00276"/>
    </source>
</evidence>
<dbReference type="Gene3D" id="4.10.70.10">
    <property type="entry name" value="Disintegrin domain"/>
    <property type="match status" value="1"/>
</dbReference>
<dbReference type="Proteomes" id="UP000014760">
    <property type="component" value="Unassembled WGS sequence"/>
</dbReference>
<dbReference type="InterPro" id="IPR006586">
    <property type="entry name" value="ADAM_Cys-rich"/>
</dbReference>
<organism evidence="13">
    <name type="scientific">Capitella teleta</name>
    <name type="common">Polychaete worm</name>
    <dbReference type="NCBI Taxonomy" id="283909"/>
    <lineage>
        <taxon>Eukaryota</taxon>
        <taxon>Metazoa</taxon>
        <taxon>Spiralia</taxon>
        <taxon>Lophotrochozoa</taxon>
        <taxon>Annelida</taxon>
        <taxon>Polychaeta</taxon>
        <taxon>Sedentaria</taxon>
        <taxon>Scolecida</taxon>
        <taxon>Capitellidae</taxon>
        <taxon>Capitella</taxon>
    </lineage>
</organism>
<dbReference type="EnsemblMetazoa" id="CapteT107298">
    <property type="protein sequence ID" value="CapteP107298"/>
    <property type="gene ID" value="CapteG107298"/>
</dbReference>
<feature type="disulfide bond" evidence="7">
    <location>
        <begin position="444"/>
        <end position="453"/>
    </location>
</feature>
<evidence type="ECO:0000256" key="4">
    <source>
        <dbReference type="ARBA" id="ARBA00023136"/>
    </source>
</evidence>
<comment type="subcellular location">
    <subcellularLocation>
        <location evidence="1">Membrane</location>
        <topology evidence="1">Single-pass membrane protein</topology>
    </subcellularLocation>
</comment>
<name>R7V4R2_CAPTE</name>
<feature type="binding site" evidence="8">
    <location>
        <position position="122"/>
    </location>
    <ligand>
        <name>Zn(2+)</name>
        <dbReference type="ChEBI" id="CHEBI:29105"/>
        <note>catalytic</note>
    </ligand>
</feature>
<dbReference type="Pfam" id="PF23106">
    <property type="entry name" value="EGF_Teneurin"/>
    <property type="match status" value="1"/>
</dbReference>
<dbReference type="PROSITE" id="PS50214">
    <property type="entry name" value="DISINTEGRIN_2"/>
    <property type="match status" value="1"/>
</dbReference>
<evidence type="ECO:0000256" key="2">
    <source>
        <dbReference type="ARBA" id="ARBA00022692"/>
    </source>
</evidence>
<dbReference type="SMART" id="SM00608">
    <property type="entry name" value="ACR"/>
    <property type="match status" value="1"/>
</dbReference>
<gene>
    <name evidence="13" type="ORF">CAPTEDRAFT_107298</name>
</gene>
<reference evidence="13 15" key="2">
    <citation type="journal article" date="2013" name="Nature">
        <title>Insights into bilaterian evolution from three spiralian genomes.</title>
        <authorList>
            <person name="Simakov O."/>
            <person name="Marletaz F."/>
            <person name="Cho S.J."/>
            <person name="Edsinger-Gonzales E."/>
            <person name="Havlak P."/>
            <person name="Hellsten U."/>
            <person name="Kuo D.H."/>
            <person name="Larsson T."/>
            <person name="Lv J."/>
            <person name="Arendt D."/>
            <person name="Savage R."/>
            <person name="Osoegawa K."/>
            <person name="de Jong P."/>
            <person name="Grimwood J."/>
            <person name="Chapman J.A."/>
            <person name="Shapiro H."/>
            <person name="Aerts A."/>
            <person name="Otillar R.P."/>
            <person name="Terry A.Y."/>
            <person name="Boore J.L."/>
            <person name="Grigoriev I.V."/>
            <person name="Lindberg D.R."/>
            <person name="Seaver E.C."/>
            <person name="Weisblat D.A."/>
            <person name="Putnam N.H."/>
            <person name="Rokhsar D.S."/>
        </authorList>
    </citation>
    <scope>NUCLEOTIDE SEQUENCE</scope>
    <source>
        <strain evidence="13 15">I ESC-2004</strain>
    </source>
</reference>
<keyword evidence="7" id="KW-0245">EGF-like domain</keyword>
<dbReference type="Gene3D" id="3.40.390.10">
    <property type="entry name" value="Collagenase (Catalytic Domain)"/>
    <property type="match status" value="1"/>
</dbReference>
<dbReference type="PANTHER" id="PTHR11905">
    <property type="entry name" value="ADAM A DISINTEGRIN AND METALLOPROTEASE DOMAIN"/>
    <property type="match status" value="1"/>
</dbReference>
<feature type="domain" description="Peptidase M12B" evidence="12">
    <location>
        <begin position="1"/>
        <end position="177"/>
    </location>
</feature>
<protein>
    <recommendedName>
        <fullName evidence="16">Disintegrin domain-containing protein</fullName>
    </recommendedName>
</protein>
<keyword evidence="4 9" id="KW-0472">Membrane</keyword>
<feature type="disulfide bond" evidence="8">
    <location>
        <begin position="129"/>
        <end position="134"/>
    </location>
</feature>
<dbReference type="PROSITE" id="PS01186">
    <property type="entry name" value="EGF_2"/>
    <property type="match status" value="1"/>
</dbReference>
<evidence type="ECO:0008006" key="16">
    <source>
        <dbReference type="Google" id="ProtNLM"/>
    </source>
</evidence>
<dbReference type="GO" id="GO:0016020">
    <property type="term" value="C:membrane"/>
    <property type="evidence" value="ECO:0007669"/>
    <property type="project" value="UniProtKB-SubCell"/>
</dbReference>
<dbReference type="InterPro" id="IPR001590">
    <property type="entry name" value="Peptidase_M12B"/>
</dbReference>
<proteinExistence type="predicted"/>
<dbReference type="GO" id="GO:0046872">
    <property type="term" value="F:metal ion binding"/>
    <property type="evidence" value="ECO:0007669"/>
    <property type="project" value="UniProtKB-KW"/>
</dbReference>
<dbReference type="AlphaFoldDB" id="R7V4R2"/>
<dbReference type="PANTHER" id="PTHR11905:SF159">
    <property type="entry name" value="ADAM METALLOPROTEASE"/>
    <property type="match status" value="1"/>
</dbReference>
<reference evidence="14" key="3">
    <citation type="submission" date="2015-06" db="UniProtKB">
        <authorList>
            <consortium name="EnsemblMetazoa"/>
        </authorList>
    </citation>
    <scope>IDENTIFICATION</scope>
</reference>
<evidence type="ECO:0000256" key="9">
    <source>
        <dbReference type="SAM" id="Phobius"/>
    </source>
</evidence>
<dbReference type="FunFam" id="4.10.70.10:FF:000001">
    <property type="entry name" value="Disintegrin and metalloproteinase domain-containing protein 22"/>
    <property type="match status" value="1"/>
</dbReference>
<dbReference type="EMBL" id="AMQN01005050">
    <property type="status" value="NOT_ANNOTATED_CDS"/>
    <property type="molecule type" value="Genomic_DNA"/>
</dbReference>
<feature type="domain" description="Disintegrin" evidence="11">
    <location>
        <begin position="184"/>
        <end position="272"/>
    </location>
</feature>
<dbReference type="Pfam" id="PF08516">
    <property type="entry name" value="ADAM_CR"/>
    <property type="match status" value="1"/>
</dbReference>
<feature type="transmembrane region" description="Helical" evidence="9">
    <location>
        <begin position="495"/>
        <end position="517"/>
    </location>
</feature>
<dbReference type="OMA" id="KFFGWRI"/>
<dbReference type="EMBL" id="KB295002">
    <property type="protein sequence ID" value="ELU13838.1"/>
    <property type="molecule type" value="Genomic_DNA"/>
</dbReference>
<evidence type="ECO:0000313" key="13">
    <source>
        <dbReference type="EMBL" id="ELU13838.1"/>
    </source>
</evidence>
<dbReference type="CDD" id="cd04269">
    <property type="entry name" value="ZnMc_adamalysin_II_like"/>
    <property type="match status" value="1"/>
</dbReference>
<dbReference type="InterPro" id="IPR001762">
    <property type="entry name" value="Disintegrin_dom"/>
</dbReference>
<keyword evidence="3 9" id="KW-1133">Transmembrane helix</keyword>
<evidence type="ECO:0000313" key="15">
    <source>
        <dbReference type="Proteomes" id="UP000014760"/>
    </source>
</evidence>
<dbReference type="FunFam" id="3.40.390.10:FF:000002">
    <property type="entry name" value="Disintegrin and metalloproteinase domain-containing protein 22"/>
    <property type="match status" value="1"/>
</dbReference>
<dbReference type="STRING" id="283909.R7V4R2"/>
<evidence type="ECO:0000256" key="1">
    <source>
        <dbReference type="ARBA" id="ARBA00004167"/>
    </source>
</evidence>
<dbReference type="InterPro" id="IPR036436">
    <property type="entry name" value="Disintegrin_dom_sf"/>
</dbReference>
<dbReference type="InterPro" id="IPR024079">
    <property type="entry name" value="MetalloPept_cat_dom_sf"/>
</dbReference>
<dbReference type="InterPro" id="IPR034027">
    <property type="entry name" value="Reprolysin_adamalysin"/>
</dbReference>
<evidence type="ECO:0000256" key="7">
    <source>
        <dbReference type="PROSITE-ProRule" id="PRU00076"/>
    </source>
</evidence>
<feature type="domain" description="EGF-like" evidence="10">
    <location>
        <begin position="423"/>
        <end position="454"/>
    </location>
</feature>
<sequence length="536" mass="59510">MRFYSFFLTRFQLYRPVGIYVILVGIEIWTNRNKIEVLGEAHKTMNNFLEYRRTSISPRHPNDNAQLIIGETLGDGVVGKAPIMTICTWQYSGGVNMDHNKASGPVATTIAHEMGHNFGLNHDQSSCVCAHENCIMAPSSGYVALGTRNPTKWSSCSRDQFEEAFLQGMDYCLHNLPSEAQFSAKVCGNGFVEDGEECDCGLAQDCNTHCCNASTCKLNVNATCATGECCDLETCQVRAASYECRPQSQHCDLSEHCNGRSEYCPSDVHKADGHECSRDGISSYCYKGTCVTHDSQCKKLWGQTGSQSNALCYSHFNPMGLANGHCGFYFPTGKFEKCAASNVMCGMLHCEHRNEKLMFWKEALAYTLPEAWVMVNRSRHNCKSAILDVGLDMPDPGMVPDGAKCDEKKICVSQKCTAIEDLNTFFCPSCSGHGVCNSLGQCHCDAGWGPPHCNIVGEGGSEHSGPTTSNKRTQTTILLYSYIFLFFFTGNNGLIVGLCLFFLLILPLLVFLVYFGYWKREKLKKMWEQGPGHKYR</sequence>
<feature type="active site" evidence="8">
    <location>
        <position position="113"/>
    </location>
</feature>
<keyword evidence="8" id="KW-0862">Zinc</keyword>
<evidence type="ECO:0000259" key="12">
    <source>
        <dbReference type="PROSITE" id="PS50215"/>
    </source>
</evidence>
<feature type="binding site" evidence="8">
    <location>
        <position position="112"/>
    </location>
    <ligand>
        <name>Zn(2+)</name>
        <dbReference type="ChEBI" id="CHEBI:29105"/>
        <note>catalytic</note>
    </ligand>
</feature>
<evidence type="ECO:0000313" key="14">
    <source>
        <dbReference type="EnsemblMetazoa" id="CapteP107298"/>
    </source>
</evidence>
<evidence type="ECO:0000259" key="10">
    <source>
        <dbReference type="PROSITE" id="PS50026"/>
    </source>
</evidence>
<keyword evidence="5 7" id="KW-1015">Disulfide bond</keyword>
<evidence type="ECO:0000256" key="6">
    <source>
        <dbReference type="PROSITE-ProRule" id="PRU00068"/>
    </source>
</evidence>
<keyword evidence="15" id="KW-1185">Reference proteome</keyword>
<accession>R7V4R2</accession>
<dbReference type="InterPro" id="IPR000742">
    <property type="entry name" value="EGF"/>
</dbReference>
<dbReference type="PROSITE" id="PS50026">
    <property type="entry name" value="EGF_3"/>
    <property type="match status" value="1"/>
</dbReference>
<dbReference type="SMART" id="SM00050">
    <property type="entry name" value="DISIN"/>
    <property type="match status" value="1"/>
</dbReference>
<evidence type="ECO:0000256" key="3">
    <source>
        <dbReference type="ARBA" id="ARBA00022989"/>
    </source>
</evidence>
<keyword evidence="2 9" id="KW-0812">Transmembrane</keyword>
<dbReference type="SUPFAM" id="SSF55486">
    <property type="entry name" value="Metalloproteases ('zincins'), catalytic domain"/>
    <property type="match status" value="1"/>
</dbReference>
<evidence type="ECO:0000256" key="5">
    <source>
        <dbReference type="ARBA" id="ARBA00023157"/>
    </source>
</evidence>
<reference evidence="15" key="1">
    <citation type="submission" date="2012-12" db="EMBL/GenBank/DDBJ databases">
        <authorList>
            <person name="Hellsten U."/>
            <person name="Grimwood J."/>
            <person name="Chapman J.A."/>
            <person name="Shapiro H."/>
            <person name="Aerts A."/>
            <person name="Otillar R.P."/>
            <person name="Terry A.Y."/>
            <person name="Boore J.L."/>
            <person name="Simakov O."/>
            <person name="Marletaz F."/>
            <person name="Cho S.-J."/>
            <person name="Edsinger-Gonzales E."/>
            <person name="Havlak P."/>
            <person name="Kuo D.-H."/>
            <person name="Larsson T."/>
            <person name="Lv J."/>
            <person name="Arendt D."/>
            <person name="Savage R."/>
            <person name="Osoegawa K."/>
            <person name="de Jong P."/>
            <person name="Lindberg D.R."/>
            <person name="Seaver E.C."/>
            <person name="Weisblat D.A."/>
            <person name="Putnam N.H."/>
            <person name="Grigoriev I.V."/>
            <person name="Rokhsar D.S."/>
        </authorList>
    </citation>
    <scope>NUCLEOTIDE SEQUENCE</scope>
    <source>
        <strain evidence="15">I ESC-2004</strain>
    </source>
</reference>
<feature type="disulfide bond" evidence="6">
    <location>
        <begin position="244"/>
        <end position="264"/>
    </location>
</feature>
<dbReference type="Pfam" id="PF00200">
    <property type="entry name" value="Disintegrin"/>
    <property type="match status" value="1"/>
</dbReference>
<keyword evidence="8" id="KW-0479">Metal-binding</keyword>
<dbReference type="Pfam" id="PF01421">
    <property type="entry name" value="Reprolysin"/>
    <property type="match status" value="1"/>
</dbReference>
<dbReference type="GO" id="GO:0006509">
    <property type="term" value="P:membrane protein ectodomain proteolysis"/>
    <property type="evidence" value="ECO:0007669"/>
    <property type="project" value="TreeGrafter"/>
</dbReference>
<feature type="binding site" evidence="8">
    <location>
        <position position="116"/>
    </location>
    <ligand>
        <name>Zn(2+)</name>
        <dbReference type="ChEBI" id="CHEBI:29105"/>
        <note>catalytic</note>
    </ligand>
</feature>
<dbReference type="HOGENOM" id="CLU_012714_6_1_1"/>
<evidence type="ECO:0000259" key="11">
    <source>
        <dbReference type="PROSITE" id="PS50214"/>
    </source>
</evidence>
<comment type="caution">
    <text evidence="7">Lacks conserved residue(s) required for the propagation of feature annotation.</text>
</comment>
<dbReference type="GO" id="GO:0004222">
    <property type="term" value="F:metalloendopeptidase activity"/>
    <property type="evidence" value="ECO:0007669"/>
    <property type="project" value="InterPro"/>
</dbReference>